<feature type="compositionally biased region" description="Low complexity" evidence="1">
    <location>
        <begin position="311"/>
        <end position="332"/>
    </location>
</feature>
<organism evidence="3 4">
    <name type="scientific">Lichenibacterium ramalinae</name>
    <dbReference type="NCBI Taxonomy" id="2316527"/>
    <lineage>
        <taxon>Bacteria</taxon>
        <taxon>Pseudomonadati</taxon>
        <taxon>Pseudomonadota</taxon>
        <taxon>Alphaproteobacteria</taxon>
        <taxon>Hyphomicrobiales</taxon>
        <taxon>Lichenihabitantaceae</taxon>
        <taxon>Lichenibacterium</taxon>
    </lineage>
</organism>
<protein>
    <submittedName>
        <fullName evidence="3">DUF2865 domain-containing protein</fullName>
    </submittedName>
</protein>
<evidence type="ECO:0000313" key="3">
    <source>
        <dbReference type="EMBL" id="RYB02019.1"/>
    </source>
</evidence>
<reference evidence="3 4" key="1">
    <citation type="submission" date="2018-09" db="EMBL/GenBank/DDBJ databases">
        <authorList>
            <person name="Grouzdev D.S."/>
            <person name="Krutkina M.S."/>
        </authorList>
    </citation>
    <scope>NUCLEOTIDE SEQUENCE [LARGE SCALE GENOMIC DNA]</scope>
    <source>
        <strain evidence="3 4">RmlP001</strain>
    </source>
</reference>
<feature type="compositionally biased region" description="Low complexity" evidence="1">
    <location>
        <begin position="289"/>
        <end position="303"/>
    </location>
</feature>
<evidence type="ECO:0000256" key="1">
    <source>
        <dbReference type="SAM" id="MobiDB-lite"/>
    </source>
</evidence>
<reference evidence="3 4" key="2">
    <citation type="submission" date="2019-02" db="EMBL/GenBank/DDBJ databases">
        <title>'Lichenibacterium ramalinii' gen. nov. sp. nov., 'Lichenibacterium minor' gen. nov. sp. nov.</title>
        <authorList>
            <person name="Pankratov T."/>
        </authorList>
    </citation>
    <scope>NUCLEOTIDE SEQUENCE [LARGE SCALE GENOMIC DNA]</scope>
    <source>
        <strain evidence="3 4">RmlP001</strain>
    </source>
</reference>
<dbReference type="EMBL" id="QYBC01000024">
    <property type="protein sequence ID" value="RYB02019.1"/>
    <property type="molecule type" value="Genomic_DNA"/>
</dbReference>
<feature type="compositionally biased region" description="Low complexity" evidence="1">
    <location>
        <begin position="139"/>
        <end position="159"/>
    </location>
</feature>
<feature type="region of interest" description="Disordered" evidence="1">
    <location>
        <begin position="129"/>
        <end position="159"/>
    </location>
</feature>
<proteinExistence type="predicted"/>
<feature type="compositionally biased region" description="Basic and acidic residues" evidence="1">
    <location>
        <begin position="345"/>
        <end position="356"/>
    </location>
</feature>
<keyword evidence="4" id="KW-1185">Reference proteome</keyword>
<dbReference type="OrthoDB" id="7850882at2"/>
<feature type="chain" id="PRO_5020718576" evidence="2">
    <location>
        <begin position="21"/>
        <end position="356"/>
    </location>
</feature>
<dbReference type="AlphaFoldDB" id="A0A4Q2R8G1"/>
<name>A0A4Q2R8G1_9HYPH</name>
<feature type="signal peptide" evidence="2">
    <location>
        <begin position="1"/>
        <end position="20"/>
    </location>
</feature>
<comment type="caution">
    <text evidence="3">The sequence shown here is derived from an EMBL/GenBank/DDBJ whole genome shotgun (WGS) entry which is preliminary data.</text>
</comment>
<feature type="region of interest" description="Disordered" evidence="1">
    <location>
        <begin position="277"/>
        <end position="356"/>
    </location>
</feature>
<dbReference type="Pfam" id="PF11064">
    <property type="entry name" value="DUF2865"/>
    <property type="match status" value="1"/>
</dbReference>
<accession>A0A4Q2R8G1</accession>
<dbReference type="Proteomes" id="UP000289411">
    <property type="component" value="Unassembled WGS sequence"/>
</dbReference>
<dbReference type="InterPro" id="IPR021293">
    <property type="entry name" value="DUF2865"/>
</dbReference>
<evidence type="ECO:0000313" key="4">
    <source>
        <dbReference type="Proteomes" id="UP000289411"/>
    </source>
</evidence>
<dbReference type="RefSeq" id="WP_129221539.1">
    <property type="nucleotide sequence ID" value="NZ_QYBC01000024.1"/>
</dbReference>
<keyword evidence="2" id="KW-0732">Signal</keyword>
<gene>
    <name evidence="3" type="ORF">D3272_22895</name>
</gene>
<evidence type="ECO:0000256" key="2">
    <source>
        <dbReference type="SAM" id="SignalP"/>
    </source>
</evidence>
<sequence length="356" mass="37095">MLGFLAALAALALPAVPAGAQAVDCPALRAEIDGVGRPGDPGRYAVALRQQQGDIARTRAYADQSGCGDGLFDDPDSPECRALARRLGTLEDGMRRLQDQAARAADGGAEDRRRALLESYNAECGIARTEADAPPATLPVDPDAPSVSDTPDAPAPATAARSPVVLCVRHCDGAYYPLATDVRQDRLADMDRICQAQCPAATASAYAGRDADDVADAQSTEGTRYTDLAAAFKFRKGPTGSCACRAPNQSWADALAGAEAMLEPHKGDVTVTPALAESMSRPATPPAATPARTLPAKTMPAKTTPDRTTPDRATPAPRKAARRPAAPDAIPVPDAPQPPDAAQDLTREFRRSGPTL</sequence>